<accession>A0A4V3TV07</accession>
<keyword evidence="2" id="KW-1185">Reference proteome</keyword>
<name>A0A4V3TV07_9ENTE</name>
<reference evidence="1 2" key="1">
    <citation type="submission" date="2019-01" db="EMBL/GenBank/DDBJ databases">
        <title>Vagococcus silagei sp. nov. isolated from brewer's grain.</title>
        <authorList>
            <person name="Guu J.-R."/>
        </authorList>
    </citation>
    <scope>NUCLEOTIDE SEQUENCE [LARGE SCALE GENOMIC DNA]</scope>
    <source>
        <strain evidence="1 2">2B-2</strain>
    </source>
</reference>
<sequence length="110" mass="13192">MKQQDYYYVMLMEECAEIQKAVAKILRFGLDDTHPDFPELTNEKDFLTEYYQLMTVVEELQKQQKLVCWSEEQVQAVKNEKKQKIAKYLEYSKARGFVEEENRHELSNSN</sequence>
<gene>
    <name evidence="1" type="ORF">ESZ54_07075</name>
</gene>
<dbReference type="Proteomes" id="UP000310506">
    <property type="component" value="Unassembled WGS sequence"/>
</dbReference>
<dbReference type="AlphaFoldDB" id="A0A4V3TV07"/>
<protein>
    <submittedName>
        <fullName evidence="1">Uncharacterized protein</fullName>
    </submittedName>
</protein>
<evidence type="ECO:0000313" key="1">
    <source>
        <dbReference type="EMBL" id="THB61089.1"/>
    </source>
</evidence>
<dbReference type="RefSeq" id="WP_136136970.1">
    <property type="nucleotide sequence ID" value="NZ_SDGV01000016.1"/>
</dbReference>
<proteinExistence type="predicted"/>
<dbReference type="EMBL" id="SDGV01000016">
    <property type="protein sequence ID" value="THB61089.1"/>
    <property type="molecule type" value="Genomic_DNA"/>
</dbReference>
<comment type="caution">
    <text evidence="1">The sequence shown here is derived from an EMBL/GenBank/DDBJ whole genome shotgun (WGS) entry which is preliminary data.</text>
</comment>
<evidence type="ECO:0000313" key="2">
    <source>
        <dbReference type="Proteomes" id="UP000310506"/>
    </source>
</evidence>
<dbReference type="OrthoDB" id="2189127at2"/>
<organism evidence="1 2">
    <name type="scientific">Vagococcus silagei</name>
    <dbReference type="NCBI Taxonomy" id="2508885"/>
    <lineage>
        <taxon>Bacteria</taxon>
        <taxon>Bacillati</taxon>
        <taxon>Bacillota</taxon>
        <taxon>Bacilli</taxon>
        <taxon>Lactobacillales</taxon>
        <taxon>Enterococcaceae</taxon>
        <taxon>Vagococcus</taxon>
    </lineage>
</organism>